<dbReference type="SUPFAM" id="SSF53850">
    <property type="entry name" value="Periplasmic binding protein-like II"/>
    <property type="match status" value="1"/>
</dbReference>
<reference evidence="6" key="1">
    <citation type="submission" date="2023-03" db="EMBL/GenBank/DDBJ databases">
        <title>Amycolatopsis taiwanensis NBRC 103393.</title>
        <authorList>
            <person name="Ichikawa N."/>
            <person name="Sato H."/>
            <person name="Tonouchi N."/>
        </authorList>
    </citation>
    <scope>NUCLEOTIDE SEQUENCE</scope>
    <source>
        <strain evidence="6">NBRC 103393</strain>
    </source>
</reference>
<dbReference type="GO" id="GO:0032993">
    <property type="term" value="C:protein-DNA complex"/>
    <property type="evidence" value="ECO:0007669"/>
    <property type="project" value="TreeGrafter"/>
</dbReference>
<dbReference type="InterPro" id="IPR000847">
    <property type="entry name" value="LysR_HTH_N"/>
</dbReference>
<dbReference type="Pfam" id="PF03466">
    <property type="entry name" value="LysR_substrate"/>
    <property type="match status" value="1"/>
</dbReference>
<feature type="domain" description="HTH lysR-type" evidence="5">
    <location>
        <begin position="1"/>
        <end position="58"/>
    </location>
</feature>
<evidence type="ECO:0000313" key="6">
    <source>
        <dbReference type="EMBL" id="GLY65178.1"/>
    </source>
</evidence>
<dbReference type="PROSITE" id="PS50931">
    <property type="entry name" value="HTH_LYSR"/>
    <property type="match status" value="1"/>
</dbReference>
<keyword evidence="3" id="KW-0238">DNA-binding</keyword>
<evidence type="ECO:0000256" key="1">
    <source>
        <dbReference type="ARBA" id="ARBA00009437"/>
    </source>
</evidence>
<keyword evidence="2" id="KW-0805">Transcription regulation</keyword>
<dbReference type="PANTHER" id="PTHR30346:SF0">
    <property type="entry name" value="HCA OPERON TRANSCRIPTIONAL ACTIVATOR HCAR"/>
    <property type="match status" value="1"/>
</dbReference>
<dbReference type="RefSeq" id="WP_285486482.1">
    <property type="nucleotide sequence ID" value="NZ_BSTI01000003.1"/>
</dbReference>
<comment type="caution">
    <text evidence="6">The sequence shown here is derived from an EMBL/GenBank/DDBJ whole genome shotgun (WGS) entry which is preliminary data.</text>
</comment>
<sequence length="312" mass="34592">MELRQLRYFVTVAEELHYGRAARRLHIAQPGLSQQIKIFERQLGVPLFHRNRRGVSLTDAGQVLLPEAKDLLARADAITSLVRRHGSGQQGELLVSLTRSAPNGIVTELLDAFRADHPLVELKVTSGFTGLHEQQLRDRVIDVAFVRPPVDEGADLGCLHLAEEPMVLAVPSGHVLARRRRVRTADVAGQPLVWWPREHGPGMWDRMLDEVFGVGVRPPVARWEPEEERMLHAVQAGHGVTMITQGRAESLRRRGVVFKRFVDPQPTVPIGIAWHLGNTNPALARFLDCARAASLDAMPAPQADQDGSARSV</sequence>
<keyword evidence="4" id="KW-0804">Transcription</keyword>
<dbReference type="EMBL" id="BSTI01000003">
    <property type="protein sequence ID" value="GLY65178.1"/>
    <property type="molecule type" value="Genomic_DNA"/>
</dbReference>
<evidence type="ECO:0000313" key="7">
    <source>
        <dbReference type="Proteomes" id="UP001165136"/>
    </source>
</evidence>
<accession>A0A9W6QWV1</accession>
<comment type="similarity">
    <text evidence="1">Belongs to the LysR transcriptional regulatory family.</text>
</comment>
<dbReference type="GO" id="GO:0003677">
    <property type="term" value="F:DNA binding"/>
    <property type="evidence" value="ECO:0007669"/>
    <property type="project" value="UniProtKB-KW"/>
</dbReference>
<gene>
    <name evidence="6" type="ORF">Atai01_17970</name>
</gene>
<dbReference type="GO" id="GO:0003700">
    <property type="term" value="F:DNA-binding transcription factor activity"/>
    <property type="evidence" value="ECO:0007669"/>
    <property type="project" value="InterPro"/>
</dbReference>
<dbReference type="PANTHER" id="PTHR30346">
    <property type="entry name" value="TRANSCRIPTIONAL DUAL REGULATOR HCAR-RELATED"/>
    <property type="match status" value="1"/>
</dbReference>
<evidence type="ECO:0000256" key="2">
    <source>
        <dbReference type="ARBA" id="ARBA00023015"/>
    </source>
</evidence>
<proteinExistence type="inferred from homology"/>
<organism evidence="6 7">
    <name type="scientific">Amycolatopsis taiwanensis</name>
    <dbReference type="NCBI Taxonomy" id="342230"/>
    <lineage>
        <taxon>Bacteria</taxon>
        <taxon>Bacillati</taxon>
        <taxon>Actinomycetota</taxon>
        <taxon>Actinomycetes</taxon>
        <taxon>Pseudonocardiales</taxon>
        <taxon>Pseudonocardiaceae</taxon>
        <taxon>Amycolatopsis</taxon>
    </lineage>
</organism>
<evidence type="ECO:0000259" key="5">
    <source>
        <dbReference type="PROSITE" id="PS50931"/>
    </source>
</evidence>
<evidence type="ECO:0000256" key="3">
    <source>
        <dbReference type="ARBA" id="ARBA00023125"/>
    </source>
</evidence>
<dbReference type="Gene3D" id="1.10.10.10">
    <property type="entry name" value="Winged helix-like DNA-binding domain superfamily/Winged helix DNA-binding domain"/>
    <property type="match status" value="1"/>
</dbReference>
<dbReference type="InterPro" id="IPR005119">
    <property type="entry name" value="LysR_subst-bd"/>
</dbReference>
<evidence type="ECO:0000256" key="4">
    <source>
        <dbReference type="ARBA" id="ARBA00023163"/>
    </source>
</evidence>
<dbReference type="Proteomes" id="UP001165136">
    <property type="component" value="Unassembled WGS sequence"/>
</dbReference>
<dbReference type="SUPFAM" id="SSF46785">
    <property type="entry name" value="Winged helix' DNA-binding domain"/>
    <property type="match status" value="1"/>
</dbReference>
<dbReference type="InterPro" id="IPR036388">
    <property type="entry name" value="WH-like_DNA-bd_sf"/>
</dbReference>
<dbReference type="InterPro" id="IPR036390">
    <property type="entry name" value="WH_DNA-bd_sf"/>
</dbReference>
<dbReference type="CDD" id="cd08414">
    <property type="entry name" value="PBP2_LTTR_aromatics_like"/>
    <property type="match status" value="1"/>
</dbReference>
<name>A0A9W6QWV1_9PSEU</name>
<keyword evidence="7" id="KW-1185">Reference proteome</keyword>
<dbReference type="Gene3D" id="3.40.190.10">
    <property type="entry name" value="Periplasmic binding protein-like II"/>
    <property type="match status" value="2"/>
</dbReference>
<dbReference type="Pfam" id="PF00126">
    <property type="entry name" value="HTH_1"/>
    <property type="match status" value="1"/>
</dbReference>
<protein>
    <submittedName>
        <fullName evidence="6">LysR family transcriptional regulator</fullName>
    </submittedName>
</protein>
<dbReference type="AlphaFoldDB" id="A0A9W6QWV1"/>
<dbReference type="PRINTS" id="PR00039">
    <property type="entry name" value="HTHLYSR"/>
</dbReference>
<dbReference type="FunFam" id="1.10.10.10:FF:000001">
    <property type="entry name" value="LysR family transcriptional regulator"/>
    <property type="match status" value="1"/>
</dbReference>